<feature type="domain" description="Restriction system protein Mrr-like N-terminal" evidence="2">
    <location>
        <begin position="6"/>
        <end position="90"/>
    </location>
</feature>
<dbReference type="InterPro" id="IPR011335">
    <property type="entry name" value="Restrct_endonuc-II-like"/>
</dbReference>
<gene>
    <name evidence="3" type="ORF">SAMN05421508_11910</name>
</gene>
<dbReference type="Gene3D" id="3.40.1350.10">
    <property type="match status" value="1"/>
</dbReference>
<accession>A0A286H145</accession>
<dbReference type="InterPro" id="IPR011856">
    <property type="entry name" value="tRNA_endonuc-like_dom_sf"/>
</dbReference>
<feature type="domain" description="Restriction endonuclease type IV Mrr" evidence="1">
    <location>
        <begin position="161"/>
        <end position="282"/>
    </location>
</feature>
<dbReference type="InterPro" id="IPR007560">
    <property type="entry name" value="Restrct_endonuc_IV_Mrr"/>
</dbReference>
<dbReference type="PANTHER" id="PTHR30015">
    <property type="entry name" value="MRR RESTRICTION SYSTEM PROTEIN"/>
    <property type="match status" value="1"/>
</dbReference>
<dbReference type="Pfam" id="PF04471">
    <property type="entry name" value="Mrr_cat"/>
    <property type="match status" value="1"/>
</dbReference>
<dbReference type="InterPro" id="IPR025745">
    <property type="entry name" value="Mrr-like_N_dom"/>
</dbReference>
<evidence type="ECO:0000313" key="3">
    <source>
        <dbReference type="EMBL" id="SOE01510.1"/>
    </source>
</evidence>
<name>A0A286H145_9PROT</name>
<dbReference type="EMBL" id="OCNJ01000019">
    <property type="protein sequence ID" value="SOE01510.1"/>
    <property type="molecule type" value="Genomic_DNA"/>
</dbReference>
<dbReference type="GO" id="GO:0003677">
    <property type="term" value="F:DNA binding"/>
    <property type="evidence" value="ECO:0007669"/>
    <property type="project" value="InterPro"/>
</dbReference>
<sequence length="307" mass="33659">MTIPDFQTLMLPVLRASADGEVRIGDVVERLADESELTEEERADLLPSGKQTTFANRVHWAKSYLGKAGLVELTRRAHFRITDDGRQVLQNPPDRITIKFLERFDAFKGFRDGNGTEGKTETPATAEPAADDLLTPDEVMRTAHRQVEDALADTLLQRVRSGTPAFFEKVVVNLLIAMGYGGTATDIDKALVGKTGDGGVDGVIDQDPLGLDRIYVQAKRYADGNTVGSGAIRDFFGSLDRFKAAKGLFVTTSTFTASAKDTADMLSKRIVLVDGKQLAKLMIRHEVGCRVAETLTLKKEDEDFFDS</sequence>
<evidence type="ECO:0000313" key="4">
    <source>
        <dbReference type="Proteomes" id="UP000219621"/>
    </source>
</evidence>
<dbReference type="RefSeq" id="WP_097281662.1">
    <property type="nucleotide sequence ID" value="NZ_OCNJ01000019.1"/>
</dbReference>
<reference evidence="3 4" key="1">
    <citation type="submission" date="2017-09" db="EMBL/GenBank/DDBJ databases">
        <authorList>
            <person name="Ehlers B."/>
            <person name="Leendertz F.H."/>
        </authorList>
    </citation>
    <scope>NUCLEOTIDE SEQUENCE [LARGE SCALE GENOMIC DNA]</scope>
    <source>
        <strain evidence="3 4">USBA 140</strain>
    </source>
</reference>
<dbReference type="InterPro" id="IPR052906">
    <property type="entry name" value="Type_IV_Methyl-Rstrct_Enzyme"/>
</dbReference>
<organism evidence="3 4">
    <name type="scientific">Caenispirillum bisanense</name>
    <dbReference type="NCBI Taxonomy" id="414052"/>
    <lineage>
        <taxon>Bacteria</taxon>
        <taxon>Pseudomonadati</taxon>
        <taxon>Pseudomonadota</taxon>
        <taxon>Alphaproteobacteria</taxon>
        <taxon>Rhodospirillales</taxon>
        <taxon>Novispirillaceae</taxon>
        <taxon>Caenispirillum</taxon>
    </lineage>
</organism>
<dbReference type="GO" id="GO:0009307">
    <property type="term" value="P:DNA restriction-modification system"/>
    <property type="evidence" value="ECO:0007669"/>
    <property type="project" value="InterPro"/>
</dbReference>
<evidence type="ECO:0000259" key="1">
    <source>
        <dbReference type="Pfam" id="PF04471"/>
    </source>
</evidence>
<dbReference type="Pfam" id="PF14338">
    <property type="entry name" value="Mrr_N"/>
    <property type="match status" value="1"/>
</dbReference>
<dbReference type="Proteomes" id="UP000219621">
    <property type="component" value="Unassembled WGS sequence"/>
</dbReference>
<proteinExistence type="predicted"/>
<dbReference type="OrthoDB" id="9803736at2"/>
<dbReference type="AlphaFoldDB" id="A0A286H145"/>
<evidence type="ECO:0000259" key="2">
    <source>
        <dbReference type="Pfam" id="PF14338"/>
    </source>
</evidence>
<protein>
    <submittedName>
        <fullName evidence="3">Restriction system protein</fullName>
    </submittedName>
</protein>
<dbReference type="SUPFAM" id="SSF52980">
    <property type="entry name" value="Restriction endonuclease-like"/>
    <property type="match status" value="1"/>
</dbReference>
<dbReference type="GO" id="GO:0015666">
    <property type="term" value="F:restriction endodeoxyribonuclease activity"/>
    <property type="evidence" value="ECO:0007669"/>
    <property type="project" value="TreeGrafter"/>
</dbReference>
<keyword evidence="4" id="KW-1185">Reference proteome</keyword>
<dbReference type="PANTHER" id="PTHR30015:SF7">
    <property type="entry name" value="TYPE IV METHYL-DIRECTED RESTRICTION ENZYME ECOKMRR"/>
    <property type="match status" value="1"/>
</dbReference>